<accession>A0A6A1V3M9</accession>
<dbReference type="Proteomes" id="UP000516437">
    <property type="component" value="Chromosome 7"/>
</dbReference>
<evidence type="ECO:0000256" key="1">
    <source>
        <dbReference type="SAM" id="MobiDB-lite"/>
    </source>
</evidence>
<organism evidence="2 3">
    <name type="scientific">Morella rubra</name>
    <name type="common">Chinese bayberry</name>
    <dbReference type="NCBI Taxonomy" id="262757"/>
    <lineage>
        <taxon>Eukaryota</taxon>
        <taxon>Viridiplantae</taxon>
        <taxon>Streptophyta</taxon>
        <taxon>Embryophyta</taxon>
        <taxon>Tracheophyta</taxon>
        <taxon>Spermatophyta</taxon>
        <taxon>Magnoliopsida</taxon>
        <taxon>eudicotyledons</taxon>
        <taxon>Gunneridae</taxon>
        <taxon>Pentapetalae</taxon>
        <taxon>rosids</taxon>
        <taxon>fabids</taxon>
        <taxon>Fagales</taxon>
        <taxon>Myricaceae</taxon>
        <taxon>Morella</taxon>
    </lineage>
</organism>
<feature type="compositionally biased region" description="Basic residues" evidence="1">
    <location>
        <begin position="1"/>
        <end position="12"/>
    </location>
</feature>
<sequence>MDRQRMSKHLLRPRQLVHTSTNKKEGKNNQPLQESSRAVEDNQPFHVRQKLIKKDGYCELLSTKPKEMKLLKTTERKIKHNTKNP</sequence>
<dbReference type="EMBL" id="RXIC02000025">
    <property type="protein sequence ID" value="KAB1207315.1"/>
    <property type="molecule type" value="Genomic_DNA"/>
</dbReference>
<protein>
    <submittedName>
        <fullName evidence="2">Uncharacterized protein</fullName>
    </submittedName>
</protein>
<reference evidence="2 3" key="1">
    <citation type="journal article" date="2019" name="Plant Biotechnol. J.">
        <title>The red bayberry genome and genetic basis of sex determination.</title>
        <authorList>
            <person name="Jia H.M."/>
            <person name="Jia H.J."/>
            <person name="Cai Q.L."/>
            <person name="Wang Y."/>
            <person name="Zhao H.B."/>
            <person name="Yang W.F."/>
            <person name="Wang G.Y."/>
            <person name="Li Y.H."/>
            <person name="Zhan D.L."/>
            <person name="Shen Y.T."/>
            <person name="Niu Q.F."/>
            <person name="Chang L."/>
            <person name="Qiu J."/>
            <person name="Zhao L."/>
            <person name="Xie H.B."/>
            <person name="Fu W.Y."/>
            <person name="Jin J."/>
            <person name="Li X.W."/>
            <person name="Jiao Y."/>
            <person name="Zhou C.C."/>
            <person name="Tu T."/>
            <person name="Chai C.Y."/>
            <person name="Gao J.L."/>
            <person name="Fan L.J."/>
            <person name="van de Weg E."/>
            <person name="Wang J.Y."/>
            <person name="Gao Z.S."/>
        </authorList>
    </citation>
    <scope>NUCLEOTIDE SEQUENCE [LARGE SCALE GENOMIC DNA]</scope>
    <source>
        <tissue evidence="2">Leaves</tissue>
    </source>
</reference>
<feature type="region of interest" description="Disordered" evidence="1">
    <location>
        <begin position="1"/>
        <end position="44"/>
    </location>
</feature>
<evidence type="ECO:0000313" key="2">
    <source>
        <dbReference type="EMBL" id="KAB1207315.1"/>
    </source>
</evidence>
<proteinExistence type="predicted"/>
<dbReference type="AlphaFoldDB" id="A0A6A1V3M9"/>
<comment type="caution">
    <text evidence="2">The sequence shown here is derived from an EMBL/GenBank/DDBJ whole genome shotgun (WGS) entry which is preliminary data.</text>
</comment>
<evidence type="ECO:0000313" key="3">
    <source>
        <dbReference type="Proteomes" id="UP000516437"/>
    </source>
</evidence>
<gene>
    <name evidence="2" type="ORF">CJ030_MR7G011636</name>
</gene>
<name>A0A6A1V3M9_9ROSI</name>
<keyword evidence="3" id="KW-1185">Reference proteome</keyword>